<feature type="compositionally biased region" description="Polar residues" evidence="1">
    <location>
        <begin position="1402"/>
        <end position="1412"/>
    </location>
</feature>
<feature type="compositionally biased region" description="Basic and acidic residues" evidence="1">
    <location>
        <begin position="1063"/>
        <end position="1078"/>
    </location>
</feature>
<feature type="compositionally biased region" description="Low complexity" evidence="1">
    <location>
        <begin position="2490"/>
        <end position="2512"/>
    </location>
</feature>
<feature type="compositionally biased region" description="Low complexity" evidence="1">
    <location>
        <begin position="2447"/>
        <end position="2462"/>
    </location>
</feature>
<feature type="compositionally biased region" description="Polar residues" evidence="1">
    <location>
        <begin position="2227"/>
        <end position="2236"/>
    </location>
</feature>
<feature type="compositionally biased region" description="Basic and acidic residues" evidence="1">
    <location>
        <begin position="1414"/>
        <end position="1428"/>
    </location>
</feature>
<feature type="compositionally biased region" description="Basic and acidic residues" evidence="1">
    <location>
        <begin position="1174"/>
        <end position="1294"/>
    </location>
</feature>
<dbReference type="GO" id="GO:0043025">
    <property type="term" value="C:neuronal cell body"/>
    <property type="evidence" value="ECO:0007669"/>
    <property type="project" value="TreeGrafter"/>
</dbReference>
<dbReference type="FunCoup" id="A0A672QIP2">
    <property type="interactions" value="519"/>
</dbReference>
<feature type="compositionally biased region" description="Low complexity" evidence="1">
    <location>
        <begin position="2186"/>
        <end position="2198"/>
    </location>
</feature>
<dbReference type="Ensembl" id="ENSSGRT00000080769.1">
    <property type="protein sequence ID" value="ENSSGRP00000075866.1"/>
    <property type="gene ID" value="ENSSGRG00000038489.1"/>
</dbReference>
<evidence type="ECO:0000313" key="5">
    <source>
        <dbReference type="Proteomes" id="UP000472262"/>
    </source>
</evidence>
<feature type="region of interest" description="Disordered" evidence="1">
    <location>
        <begin position="523"/>
        <end position="795"/>
    </location>
</feature>
<dbReference type="Pfam" id="PF23415">
    <property type="entry name" value="MAPB1_N"/>
    <property type="match status" value="1"/>
</dbReference>
<feature type="compositionally biased region" description="Polar residues" evidence="1">
    <location>
        <begin position="1582"/>
        <end position="1598"/>
    </location>
</feature>
<feature type="compositionally biased region" description="Pro residues" evidence="1">
    <location>
        <begin position="2403"/>
        <end position="2418"/>
    </location>
</feature>
<feature type="compositionally biased region" description="Basic and acidic residues" evidence="1">
    <location>
        <begin position="2166"/>
        <end position="2181"/>
    </location>
</feature>
<feature type="compositionally biased region" description="Acidic residues" evidence="1">
    <location>
        <begin position="982"/>
        <end position="994"/>
    </location>
</feature>
<feature type="compositionally biased region" description="Low complexity" evidence="1">
    <location>
        <begin position="1914"/>
        <end position="1928"/>
    </location>
</feature>
<feature type="compositionally biased region" description="Acidic residues" evidence="1">
    <location>
        <begin position="1568"/>
        <end position="1580"/>
    </location>
</feature>
<dbReference type="PANTHER" id="PTHR13843:SF5">
    <property type="entry name" value="MICROTUBULE-ASSOCIATED PROTEIN 1B"/>
    <property type="match status" value="1"/>
</dbReference>
<feature type="compositionally biased region" description="Basic and acidic residues" evidence="1">
    <location>
        <begin position="906"/>
        <end position="931"/>
    </location>
</feature>
<feature type="compositionally biased region" description="Basic and acidic residues" evidence="1">
    <location>
        <begin position="2315"/>
        <end position="2326"/>
    </location>
</feature>
<feature type="compositionally biased region" description="Polar residues" evidence="1">
    <location>
        <begin position="1953"/>
        <end position="1965"/>
    </location>
</feature>
<evidence type="ECO:0000259" key="2">
    <source>
        <dbReference type="Pfam" id="PF23415"/>
    </source>
</evidence>
<feature type="compositionally biased region" description="Basic and acidic residues" evidence="1">
    <location>
        <begin position="938"/>
        <end position="947"/>
    </location>
</feature>
<dbReference type="GO" id="GO:0030425">
    <property type="term" value="C:dendrite"/>
    <property type="evidence" value="ECO:0007669"/>
    <property type="project" value="TreeGrafter"/>
</dbReference>
<dbReference type="Pfam" id="PF25281">
    <property type="entry name" value="MBL_MAP1B"/>
    <property type="match status" value="1"/>
</dbReference>
<dbReference type="GO" id="GO:0005829">
    <property type="term" value="C:cytosol"/>
    <property type="evidence" value="ECO:0007669"/>
    <property type="project" value="TreeGrafter"/>
</dbReference>
<feature type="compositionally biased region" description="Basic and acidic residues" evidence="1">
    <location>
        <begin position="1524"/>
        <end position="1533"/>
    </location>
</feature>
<feature type="compositionally biased region" description="Polar residues" evidence="1">
    <location>
        <begin position="2081"/>
        <end position="2103"/>
    </location>
</feature>
<feature type="compositionally biased region" description="Polar residues" evidence="1">
    <location>
        <begin position="816"/>
        <end position="826"/>
    </location>
</feature>
<feature type="compositionally biased region" description="Low complexity" evidence="1">
    <location>
        <begin position="2243"/>
        <end position="2252"/>
    </location>
</feature>
<feature type="compositionally biased region" description="Basic and acidic residues" evidence="1">
    <location>
        <begin position="2426"/>
        <end position="2440"/>
    </location>
</feature>
<feature type="compositionally biased region" description="Basic and acidic residues" evidence="1">
    <location>
        <begin position="585"/>
        <end position="708"/>
    </location>
</feature>
<dbReference type="GO" id="GO:0000226">
    <property type="term" value="P:microtubule cytoskeleton organization"/>
    <property type="evidence" value="ECO:0007669"/>
    <property type="project" value="InterPro"/>
</dbReference>
<dbReference type="GO" id="GO:0045202">
    <property type="term" value="C:synapse"/>
    <property type="evidence" value="ECO:0007669"/>
    <property type="project" value="TreeGrafter"/>
</dbReference>
<feature type="compositionally biased region" description="Polar residues" evidence="1">
    <location>
        <begin position="1888"/>
        <end position="1898"/>
    </location>
</feature>
<dbReference type="GO" id="GO:0008017">
    <property type="term" value="F:microtubule binding"/>
    <property type="evidence" value="ECO:0007669"/>
    <property type="project" value="InterPro"/>
</dbReference>
<accession>A0A672QIP2</accession>
<dbReference type="InterPro" id="IPR057480">
    <property type="entry name" value="MAP1A/B/S-like_MBL"/>
</dbReference>
<feature type="compositionally biased region" description="Acidic residues" evidence="1">
    <location>
        <begin position="881"/>
        <end position="905"/>
    </location>
</feature>
<feature type="compositionally biased region" description="Polar residues" evidence="1">
    <location>
        <begin position="1997"/>
        <end position="2008"/>
    </location>
</feature>
<reference evidence="4" key="2">
    <citation type="submission" date="2025-09" db="UniProtKB">
        <authorList>
            <consortium name="Ensembl"/>
        </authorList>
    </citation>
    <scope>IDENTIFICATION</scope>
</reference>
<keyword evidence="5" id="KW-1185">Reference proteome</keyword>
<feature type="compositionally biased region" description="Basic and acidic residues" evidence="1">
    <location>
        <begin position="1329"/>
        <end position="1345"/>
    </location>
</feature>
<feature type="region of interest" description="Disordered" evidence="1">
    <location>
        <begin position="1639"/>
        <end position="1682"/>
    </location>
</feature>
<feature type="domain" description="Microtubule-associated protein 1B/S N-terminal" evidence="2">
    <location>
        <begin position="40"/>
        <end position="236"/>
    </location>
</feature>
<proteinExistence type="predicted"/>
<feature type="compositionally biased region" description="Basic and acidic residues" evidence="1">
    <location>
        <begin position="743"/>
        <end position="759"/>
    </location>
</feature>
<sequence>MATLVGPVDTPAPFGGVSSIKNTASPTASTHHFDEGKYYLLVVIGELVTDEHLKCAIADIEKGIRSWDTNLIDCNLDQELKLFVSRHSARFSADVRGQKILHHKSNVLETVVLINPSDEAVSTEVRLMVSDTAHHKLLLLAGQCFENTGELILQSGSFSLSNFIDIFTDQEIGELLSTIHPANKANLTIFCPEHGDWKNSNLDKHNLQDFIHMKLNSPTILPEMEGLSEFTEYLSESVEIPSPFDMLEPPTSGGFLKLSKPCCYIFPGGRGDSALFAVNGFNMLINGGSDRKSCFWKLLRHLDRVDSVLLTHIGDDNLPGINSMLQRKIAELEEEQSQESTANSDWTKNMISPDIGVMFVNVPQNLENLEPNYRIRRNAEEVSLMLQYLNKLSLKPEPLHRNIGNTVEPLILFQKMGVGKLEMYVLNPAENSKELQYFLREWTGSDKDKAPILLPNGKESELQISYLSSISSLIVWHPANPSEKIIRVLFPGNSTQNNILEGLEKLKHLDFLKHPVITQKELNSNLAPTLKQAKMKHKTDSKESLKSTSKPSPSKNLHKESKEESLEKLKTLSKTDSVETQEPTQKTEKKEKTLVKKVKTGDKDIKIKTEQTPKIDTPEKKKVDIKPKTMKKETKKSVEKSEANKKAEKPTPKKEEKAIKEEKVKKEEVKKEIKRRDIKKDSLLKESRKDEKKETQKDEKEPKKDLRKASSLKKNAPSTPEVKKPAPKPKVAARGKSPGSPAKSKEKAKPKPTKKDAGKSVEAPSVSSATGEEPAVEASVTDVLEAERSLMSSPEDLTKDFEVLKAEEIAEDDEILSQTKIDNSDQGEMIRHEEITPGKESPEAAESLDEGIATTEAEEECGGTPGDLEPNQKSNGTSEKFEDEGTGLEESSEIGDYEEKGDTEEVDKQDRVISKLKDDGDREEQETKEGSDYGAEEPQYRHDKESELQSFDVTTPPKISAPVSPAVSIHDETLPAGSECEVASDDENRDDPPEEYTTSGHTQSTIEISSVPTPMDEMSTPRDVMSDETINDESDSPSQDFVKYGMTADYERKNLSPLQDLPELDHSKSDATEGHDYHASASTISPPSSLEEDKSAKEFLAKDTLSFDSNRLSASTTTLPLVRSPSGDQNVNVDHVHAGVSLPIEMGTTLAGMSKGMELCSPDDQTLEGPLSPQKKEKTLVKKVKTGDKDIKIKTEQTPKIDTPEKKKVDIKPKTMKKETKKSVEKSEANKKAEKPTPKKEEKAIKEEKVKKEEVKKEIKRRDIKKDSLLKESRKDEKKETQKDEKEPKKDLRKASSLKKNAPSTPEVKKPAPKPKVAARGKSPGSPAKSKEKAKPKPTKKDAGKSVEAPSVSSATGEEPAVEASVTDVLEAERSLMSSPEDLTKDFEVLKAEEIAEDDEILSQTKIDNSDQGEMIRHEEITPGKESPEAAESLDEGIATTEAEEECGGTPGDLEPNQKSNGTSEKFEDEGTGLEESSEIGDYEEKGDTEEVDEQDRVISKLKDDGDQEEQETKEGSDYGAEEPQYRHDKESELQSFDVTTPPKISAPVSPAVSIHDETLPAGSECEVASDDENRDDPPEEYTTSGHTQSTIEISSVPTPMDEMSTPRDVMSDETINDESDSPSQDFVKYGMTADYERKNLSPLQDLPELDHSKSDATEGHDYHASASTISPPSSLEEDKSAKEFLAKDTLSFDSNRLSASTTTLPLVRSPSGDQNVNVDHVHAGVSLPIEMGTTLAGMSKGMELCSPDDQTLEGPLSPQSSGHTPYYQSPVEEKAGTLPSDKTPEPQGPIIVDITSDKESSPREASPIDEAVPVSQMGKKQSPSYEAHLSTTFEVDHKTPSQTVNNDIKLATDDSSSVTSATSLPPAKVESLSDTNPFTTFKEDSKMSISEGTTSDTPVDEVVAEDTFSHIASASTTSLATSSLPEPTTDDVSPSLHAEVGSPHSTEVDDSFSVSVVQTPTTMQEAEFSPSKEYSPRPMSISPDVSPKIAKLRMPQQETKSPEQSLSVECGQESPEHSFALDFSKQSPDHPFVGGMQRTATENGPTEVDYSPLDRTNLMGEQRRPGEDGDKAMLFRESDSTQVASVSPSDASQSTPSVTTPCQIGEPREVSSNVGHFSEPVTPKQSPHNHSHLSPDSSLVLGGPSTSHEGTDKDKTSPNSFYKETGMDKIEDRQNLEKTPPKARSPSSPIVSSCFSPKTEELKPGLGTNPFTDSKSPTSPKMSSPAQHSPTSNQTDTHEKFSSSSTSYSYSCQYGESTQICDGGSIGPDTSKTSPPQSRADVDLCLVTSCEYRHPKTELSPSFINPSPLEYFMNEEHPLEEEKPLARSGGGPPPPGGKQQSKQCEETPPTSVSESAPSQTDSDVPPGTEECPSITADANIDSEDDSETLPTDRTITYRHADPPPVMPRDPAPAPPHPDACMVDPEVLKAEEASQKDERGKPKKNINSKTKSSATKSLSKTSAIKESKVSSPKKNTEVTDVKNAKNATNTSASRGVKSSTSGSTKSSSGTSVPNCPPMYMDLVYIPNHCNAKNVDAEFFKRIRSSYYVVSGNDPTAQEPSKAVLDALLEGKSQWGNNMQVTLIPTHDTEVMREWYQETHEKQQDLNIMVLASSSTVVMQDESFPACKIEL</sequence>
<dbReference type="GO" id="GO:0005875">
    <property type="term" value="C:microtubule associated complex"/>
    <property type="evidence" value="ECO:0007669"/>
    <property type="project" value="TreeGrafter"/>
</dbReference>
<feature type="compositionally biased region" description="Basic and acidic residues" evidence="1">
    <location>
        <begin position="2062"/>
        <end position="2080"/>
    </location>
</feature>
<feature type="region of interest" description="Disordered" evidence="1">
    <location>
        <begin position="2297"/>
        <end position="2512"/>
    </location>
</feature>
<dbReference type="InterPro" id="IPR026074">
    <property type="entry name" value="MAP1"/>
</dbReference>
<feature type="compositionally biased region" description="Polar residues" evidence="1">
    <location>
        <begin position="1758"/>
        <end position="1768"/>
    </location>
</feature>
<feature type="compositionally biased region" description="Acidic residues" evidence="1">
    <location>
        <begin position="1467"/>
        <end position="1494"/>
    </location>
</feature>
<dbReference type="OMA" id="HDHRSPE"/>
<feature type="compositionally biased region" description="Polar residues" evidence="1">
    <location>
        <begin position="2124"/>
        <end position="2138"/>
    </location>
</feature>
<dbReference type="GO" id="GO:0007409">
    <property type="term" value="P:axonogenesis"/>
    <property type="evidence" value="ECO:0007669"/>
    <property type="project" value="TreeGrafter"/>
</dbReference>
<feature type="compositionally biased region" description="Polar residues" evidence="1">
    <location>
        <begin position="2339"/>
        <end position="2363"/>
    </location>
</feature>
<dbReference type="InterPro" id="IPR056617">
    <property type="entry name" value="MAP1B/S_N"/>
</dbReference>
<feature type="region of interest" description="Disordered" evidence="1">
    <location>
        <begin position="1155"/>
        <end position="1381"/>
    </location>
</feature>
<dbReference type="InParanoid" id="A0A672QIP2"/>
<feature type="compositionally biased region" description="Polar residues" evidence="1">
    <location>
        <begin position="2269"/>
        <end position="2278"/>
    </location>
</feature>
<feature type="region of interest" description="Disordered" evidence="1">
    <location>
        <begin position="1854"/>
        <end position="1900"/>
    </location>
</feature>
<feature type="compositionally biased region" description="Low complexity" evidence="1">
    <location>
        <begin position="572"/>
        <end position="584"/>
    </location>
</feature>
<dbReference type="GO" id="GO:0016358">
    <property type="term" value="P:dendrite development"/>
    <property type="evidence" value="ECO:0007669"/>
    <property type="project" value="TreeGrafter"/>
</dbReference>
<dbReference type="GO" id="GO:0003779">
    <property type="term" value="F:actin binding"/>
    <property type="evidence" value="ECO:0007669"/>
    <property type="project" value="TreeGrafter"/>
</dbReference>
<reference evidence="4" key="1">
    <citation type="submission" date="2025-08" db="UniProtKB">
        <authorList>
            <consortium name="Ensembl"/>
        </authorList>
    </citation>
    <scope>IDENTIFICATION</scope>
</reference>
<feature type="region of interest" description="Disordered" evidence="1">
    <location>
        <begin position="1741"/>
        <end position="1826"/>
    </location>
</feature>
<evidence type="ECO:0000259" key="3">
    <source>
        <dbReference type="Pfam" id="PF25281"/>
    </source>
</evidence>
<feature type="compositionally biased region" description="Basic and acidic residues" evidence="1">
    <location>
        <begin position="1649"/>
        <end position="1664"/>
    </location>
</feature>
<feature type="compositionally biased region" description="Basic and acidic residues" evidence="1">
    <location>
        <begin position="1495"/>
        <end position="1517"/>
    </location>
</feature>
<dbReference type="Proteomes" id="UP000472262">
    <property type="component" value="Unassembled WGS sequence"/>
</dbReference>
<dbReference type="GO" id="GO:0005874">
    <property type="term" value="C:microtubule"/>
    <property type="evidence" value="ECO:0007669"/>
    <property type="project" value="InterPro"/>
</dbReference>
<name>A0A672QIP2_SINGR</name>
<feature type="compositionally biased region" description="Low complexity" evidence="1">
    <location>
        <begin position="1854"/>
        <end position="1868"/>
    </location>
</feature>
<feature type="compositionally biased region" description="Low complexity" evidence="1">
    <location>
        <begin position="2215"/>
        <end position="2226"/>
    </location>
</feature>
<dbReference type="GO" id="GO:0031114">
    <property type="term" value="P:regulation of microtubule depolymerization"/>
    <property type="evidence" value="ECO:0007669"/>
    <property type="project" value="TreeGrafter"/>
</dbReference>
<feature type="compositionally biased region" description="Polar residues" evidence="1">
    <location>
        <begin position="996"/>
        <end position="1012"/>
    </location>
</feature>
<feature type="compositionally biased region" description="Basic and acidic residues" evidence="1">
    <location>
        <begin position="828"/>
        <end position="842"/>
    </location>
</feature>
<gene>
    <name evidence="4" type="primary">LOC107596172</name>
</gene>
<protein>
    <submittedName>
        <fullName evidence="4">Microtubule associated protein 1B</fullName>
    </submittedName>
</protein>
<feature type="compositionally biased region" description="Basic and acidic residues" evidence="1">
    <location>
        <begin position="557"/>
        <end position="570"/>
    </location>
</feature>
<feature type="region of interest" description="Disordered" evidence="1">
    <location>
        <begin position="1914"/>
        <end position="2281"/>
    </location>
</feature>
<feature type="region of interest" description="Disordered" evidence="1">
    <location>
        <begin position="1053"/>
        <end position="1096"/>
    </location>
</feature>
<feature type="compositionally biased region" description="Low complexity" evidence="1">
    <location>
        <begin position="546"/>
        <end position="555"/>
    </location>
</feature>
<feature type="domain" description="Microtubule-associated protein 1A/B/S-like MBL-like" evidence="3">
    <location>
        <begin position="241"/>
        <end position="523"/>
    </location>
</feature>
<feature type="region of interest" description="Disordered" evidence="1">
    <location>
        <begin position="808"/>
        <end position="1041"/>
    </location>
</feature>
<evidence type="ECO:0000256" key="1">
    <source>
        <dbReference type="SAM" id="MobiDB-lite"/>
    </source>
</evidence>
<feature type="compositionally biased region" description="Basic and acidic residues" evidence="1">
    <location>
        <begin position="2463"/>
        <end position="2483"/>
    </location>
</feature>
<dbReference type="PANTHER" id="PTHR13843">
    <property type="entry name" value="MICROTUBULE-ASSOCIATED PROTEIN"/>
    <property type="match status" value="1"/>
</dbReference>
<feature type="region of interest" description="Disordered" evidence="1">
    <location>
        <begin position="1394"/>
        <end position="1627"/>
    </location>
</feature>
<organism evidence="4 5">
    <name type="scientific">Sinocyclocheilus grahami</name>
    <name type="common">Dianchi golden-line fish</name>
    <name type="synonym">Barbus grahami</name>
    <dbReference type="NCBI Taxonomy" id="75366"/>
    <lineage>
        <taxon>Eukaryota</taxon>
        <taxon>Metazoa</taxon>
        <taxon>Chordata</taxon>
        <taxon>Craniata</taxon>
        <taxon>Vertebrata</taxon>
        <taxon>Euteleostomi</taxon>
        <taxon>Actinopterygii</taxon>
        <taxon>Neopterygii</taxon>
        <taxon>Teleostei</taxon>
        <taxon>Ostariophysi</taxon>
        <taxon>Cypriniformes</taxon>
        <taxon>Cyprinidae</taxon>
        <taxon>Cyprininae</taxon>
        <taxon>Sinocyclocheilus</taxon>
    </lineage>
</organism>
<evidence type="ECO:0000313" key="4">
    <source>
        <dbReference type="Ensembl" id="ENSSGRP00000075866.1"/>
    </source>
</evidence>